<feature type="transmembrane region" description="Helical" evidence="1">
    <location>
        <begin position="73"/>
        <end position="94"/>
    </location>
</feature>
<protein>
    <submittedName>
        <fullName evidence="2">Uncharacterized protein</fullName>
    </submittedName>
</protein>
<sequence>MVSRICGSSVENIVVVVVVVAVIIVVAIVVLYREVGVGIIVCIVVIIPLLLVFAYSLGVEIGAVRYIRLREGVCVYLGGYICAQIHIYMCYAYLC</sequence>
<dbReference type="Proteomes" id="UP000092444">
    <property type="component" value="Unassembled WGS sequence"/>
</dbReference>
<accession>A0A1B0GB05</accession>
<keyword evidence="1" id="KW-0812">Transmembrane</keyword>
<name>A0A1B0GB05_GLOMM</name>
<dbReference type="AlphaFoldDB" id="A0A1B0GB05"/>
<keyword evidence="3" id="KW-1185">Reference proteome</keyword>
<evidence type="ECO:0000313" key="3">
    <source>
        <dbReference type="Proteomes" id="UP000092444"/>
    </source>
</evidence>
<feature type="transmembrane region" description="Helical" evidence="1">
    <location>
        <begin position="38"/>
        <end position="61"/>
    </location>
</feature>
<keyword evidence="1" id="KW-0472">Membrane</keyword>
<proteinExistence type="predicted"/>
<evidence type="ECO:0000256" key="1">
    <source>
        <dbReference type="SAM" id="Phobius"/>
    </source>
</evidence>
<organism evidence="2 3">
    <name type="scientific">Glossina morsitans morsitans</name>
    <name type="common">Savannah tsetse fly</name>
    <dbReference type="NCBI Taxonomy" id="37546"/>
    <lineage>
        <taxon>Eukaryota</taxon>
        <taxon>Metazoa</taxon>
        <taxon>Ecdysozoa</taxon>
        <taxon>Arthropoda</taxon>
        <taxon>Hexapoda</taxon>
        <taxon>Insecta</taxon>
        <taxon>Pterygota</taxon>
        <taxon>Neoptera</taxon>
        <taxon>Endopterygota</taxon>
        <taxon>Diptera</taxon>
        <taxon>Brachycera</taxon>
        <taxon>Muscomorpha</taxon>
        <taxon>Hippoboscoidea</taxon>
        <taxon>Glossinidae</taxon>
        <taxon>Glossina</taxon>
    </lineage>
</organism>
<dbReference type="EnsemblMetazoa" id="GMOY010489-RA">
    <property type="protein sequence ID" value="GMOY010489-PA"/>
    <property type="gene ID" value="GMOY010489"/>
</dbReference>
<evidence type="ECO:0000313" key="2">
    <source>
        <dbReference type="EnsemblMetazoa" id="GMOY010489-PA"/>
    </source>
</evidence>
<keyword evidence="1" id="KW-1133">Transmembrane helix</keyword>
<dbReference type="EMBL" id="CCAG010008311">
    <property type="status" value="NOT_ANNOTATED_CDS"/>
    <property type="molecule type" value="Genomic_DNA"/>
</dbReference>
<feature type="transmembrane region" description="Helical" evidence="1">
    <location>
        <begin position="12"/>
        <end position="32"/>
    </location>
</feature>
<reference evidence="2" key="1">
    <citation type="submission" date="2020-05" db="UniProtKB">
        <authorList>
            <consortium name="EnsemblMetazoa"/>
        </authorList>
    </citation>
    <scope>IDENTIFICATION</scope>
    <source>
        <strain evidence="2">Yale</strain>
    </source>
</reference>